<keyword evidence="4" id="KW-1185">Reference proteome</keyword>
<keyword evidence="2" id="KW-0472">Membrane</keyword>
<evidence type="ECO:0000313" key="4">
    <source>
        <dbReference type="Proteomes" id="UP000597762"/>
    </source>
</evidence>
<feature type="transmembrane region" description="Helical" evidence="2">
    <location>
        <begin position="77"/>
        <end position="98"/>
    </location>
</feature>
<feature type="region of interest" description="Disordered" evidence="1">
    <location>
        <begin position="27"/>
        <end position="47"/>
    </location>
</feature>
<evidence type="ECO:0000313" key="3">
    <source>
        <dbReference type="EMBL" id="CAE1155366.1"/>
    </source>
</evidence>
<gene>
    <name evidence="3" type="ORF">SPHA_4476</name>
</gene>
<reference evidence="3" key="1">
    <citation type="submission" date="2021-01" db="EMBL/GenBank/DDBJ databases">
        <authorList>
            <person name="Li R."/>
            <person name="Bekaert M."/>
        </authorList>
    </citation>
    <scope>NUCLEOTIDE SEQUENCE</scope>
    <source>
        <strain evidence="3">Farmed</strain>
    </source>
</reference>
<name>A0A812ASN5_ACAPH</name>
<protein>
    <submittedName>
        <fullName evidence="3">Uncharacterized protein</fullName>
    </submittedName>
</protein>
<dbReference type="EMBL" id="CAHIKZ030000141">
    <property type="protein sequence ID" value="CAE1155366.1"/>
    <property type="molecule type" value="Genomic_DNA"/>
</dbReference>
<keyword evidence="2" id="KW-0812">Transmembrane</keyword>
<evidence type="ECO:0000256" key="2">
    <source>
        <dbReference type="SAM" id="Phobius"/>
    </source>
</evidence>
<evidence type="ECO:0000256" key="1">
    <source>
        <dbReference type="SAM" id="MobiDB-lite"/>
    </source>
</evidence>
<keyword evidence="2" id="KW-1133">Transmembrane helix</keyword>
<feature type="compositionally biased region" description="Low complexity" evidence="1">
    <location>
        <begin position="29"/>
        <end position="47"/>
    </location>
</feature>
<dbReference type="Proteomes" id="UP000597762">
    <property type="component" value="Unassembled WGS sequence"/>
</dbReference>
<sequence>MYYFYYCFKILYSSIPYSFPNQPPHFPPSSSTSVTTTTTTTTATTTTTTTTTDTTMNTTTTTMPSTFYYLIIIKRSLSVHFISFLLLLINLFLCLHTSTTTSSSDFVFLFSHVRFVVFLPHPRRRLLPSLSYFSFCNPSPYKSFTLSNLLHFPFFPSHHP</sequence>
<comment type="caution">
    <text evidence="3">The sequence shown here is derived from an EMBL/GenBank/DDBJ whole genome shotgun (WGS) entry which is preliminary data.</text>
</comment>
<proteinExistence type="predicted"/>
<organism evidence="3 4">
    <name type="scientific">Acanthosepion pharaonis</name>
    <name type="common">Pharaoh cuttlefish</name>
    <name type="synonym">Sepia pharaonis</name>
    <dbReference type="NCBI Taxonomy" id="158019"/>
    <lineage>
        <taxon>Eukaryota</taxon>
        <taxon>Metazoa</taxon>
        <taxon>Spiralia</taxon>
        <taxon>Lophotrochozoa</taxon>
        <taxon>Mollusca</taxon>
        <taxon>Cephalopoda</taxon>
        <taxon>Coleoidea</taxon>
        <taxon>Decapodiformes</taxon>
        <taxon>Sepiida</taxon>
        <taxon>Sepiina</taxon>
        <taxon>Sepiidae</taxon>
        <taxon>Acanthosepion</taxon>
    </lineage>
</organism>
<accession>A0A812ASN5</accession>
<dbReference type="AlphaFoldDB" id="A0A812ASN5"/>